<feature type="region of interest" description="Disordered" evidence="2">
    <location>
        <begin position="289"/>
        <end position="425"/>
    </location>
</feature>
<keyword evidence="1" id="KW-0175">Coiled coil</keyword>
<name>A0A445D788_ARAHY</name>
<dbReference type="Proteomes" id="UP000289738">
    <property type="component" value="Chromosome A05"/>
</dbReference>
<evidence type="ECO:0000313" key="3">
    <source>
        <dbReference type="EMBL" id="RYR58999.1"/>
    </source>
</evidence>
<accession>A0A445D788</accession>
<protein>
    <submittedName>
        <fullName evidence="3">Uncharacterized protein</fullName>
    </submittedName>
</protein>
<keyword evidence="4" id="KW-1185">Reference proteome</keyword>
<feature type="coiled-coil region" evidence="1">
    <location>
        <begin position="153"/>
        <end position="180"/>
    </location>
</feature>
<feature type="compositionally biased region" description="Basic and acidic residues" evidence="2">
    <location>
        <begin position="141"/>
        <end position="153"/>
    </location>
</feature>
<feature type="region of interest" description="Disordered" evidence="2">
    <location>
        <begin position="64"/>
        <end position="153"/>
    </location>
</feature>
<reference evidence="3 4" key="1">
    <citation type="submission" date="2019-01" db="EMBL/GenBank/DDBJ databases">
        <title>Sequencing of cultivated peanut Arachis hypogaea provides insights into genome evolution and oil improvement.</title>
        <authorList>
            <person name="Chen X."/>
        </authorList>
    </citation>
    <scope>NUCLEOTIDE SEQUENCE [LARGE SCALE GENOMIC DNA]</scope>
    <source>
        <strain evidence="4">cv. Fuhuasheng</strain>
        <tissue evidence="3">Leaves</tissue>
    </source>
</reference>
<feature type="compositionally biased region" description="Low complexity" evidence="2">
    <location>
        <begin position="339"/>
        <end position="351"/>
    </location>
</feature>
<evidence type="ECO:0000256" key="1">
    <source>
        <dbReference type="SAM" id="Coils"/>
    </source>
</evidence>
<sequence>MASSIHKSPTLRVDNIQQWDWATHVLSFLRKGIENGRKGKKQSVDGCVFVLMLIYFHESKSSWLDAPEAPGHGGPLDTEEDARPDFLGSNRYNESRSESKDQEEEEIEKTGTKKRKQPQKVVKKESQKKKPVLTDSESISESEKHERVRVSAAERRREALQLLKENRAKIRNDKAQKTNVAPDRFDSTEMRNDLSEKLPTVNLGNEPLLQTQMSSTQSVNVPANTSSTTPDPELQIIEVREETRSQPLDIFPIVVSLPSSLKEELIKDAFTYVPSESITQEASVNDFLESQQQPCEEAPARQSEQEALVDVCPPKLEKQVSEESSPMKTELEPPLNVSPPEEQQQPCQEAPVAWQLEEEAHPDFCPLEPEKQAGKGSSPRKMEPEPPLNVAAHSSLWEHDAPSFELGISPPTSQPIPPTSQPTMT</sequence>
<dbReference type="EMBL" id="SDMP01000005">
    <property type="protein sequence ID" value="RYR58999.1"/>
    <property type="molecule type" value="Genomic_DNA"/>
</dbReference>
<evidence type="ECO:0000313" key="4">
    <source>
        <dbReference type="Proteomes" id="UP000289738"/>
    </source>
</evidence>
<comment type="caution">
    <text evidence="3">The sequence shown here is derived from an EMBL/GenBank/DDBJ whole genome shotgun (WGS) entry which is preliminary data.</text>
</comment>
<gene>
    <name evidence="3" type="ORF">Ahy_A05g024852</name>
</gene>
<feature type="compositionally biased region" description="Pro residues" evidence="2">
    <location>
        <begin position="412"/>
        <end position="425"/>
    </location>
</feature>
<proteinExistence type="predicted"/>
<organism evidence="3 4">
    <name type="scientific">Arachis hypogaea</name>
    <name type="common">Peanut</name>
    <dbReference type="NCBI Taxonomy" id="3818"/>
    <lineage>
        <taxon>Eukaryota</taxon>
        <taxon>Viridiplantae</taxon>
        <taxon>Streptophyta</taxon>
        <taxon>Embryophyta</taxon>
        <taxon>Tracheophyta</taxon>
        <taxon>Spermatophyta</taxon>
        <taxon>Magnoliopsida</taxon>
        <taxon>eudicotyledons</taxon>
        <taxon>Gunneridae</taxon>
        <taxon>Pentapetalae</taxon>
        <taxon>rosids</taxon>
        <taxon>fabids</taxon>
        <taxon>Fabales</taxon>
        <taxon>Fabaceae</taxon>
        <taxon>Papilionoideae</taxon>
        <taxon>50 kb inversion clade</taxon>
        <taxon>dalbergioids sensu lato</taxon>
        <taxon>Dalbergieae</taxon>
        <taxon>Pterocarpus clade</taxon>
        <taxon>Arachis</taxon>
    </lineage>
</organism>
<dbReference type="AlphaFoldDB" id="A0A445D788"/>
<feature type="compositionally biased region" description="Basic and acidic residues" evidence="2">
    <location>
        <begin position="358"/>
        <end position="373"/>
    </location>
</feature>
<evidence type="ECO:0000256" key="2">
    <source>
        <dbReference type="SAM" id="MobiDB-lite"/>
    </source>
</evidence>